<feature type="domain" description="Alanine racemase C-terminal" evidence="7">
    <location>
        <begin position="263"/>
        <end position="389"/>
    </location>
</feature>
<dbReference type="GO" id="GO:0009252">
    <property type="term" value="P:peptidoglycan biosynthetic process"/>
    <property type="evidence" value="ECO:0007669"/>
    <property type="project" value="TreeGrafter"/>
</dbReference>
<comment type="caution">
    <text evidence="8">The sequence shown here is derived from an EMBL/GenBank/DDBJ whole genome shotgun (WGS) entry which is preliminary data.</text>
</comment>
<dbReference type="PRINTS" id="PR00992">
    <property type="entry name" value="ALARACEMASE"/>
</dbReference>
<dbReference type="PANTHER" id="PTHR30511:SF0">
    <property type="entry name" value="ALANINE RACEMASE, CATABOLIC-RELATED"/>
    <property type="match status" value="1"/>
</dbReference>
<evidence type="ECO:0000256" key="4">
    <source>
        <dbReference type="HAMAP-Rule" id="MF_01201"/>
    </source>
</evidence>
<comment type="similarity">
    <text evidence="4">Belongs to the alanine racemase family.</text>
</comment>
<feature type="modified residue" description="N6-(pyridoxal phosphate)lysine" evidence="4 5">
    <location>
        <position position="54"/>
    </location>
</feature>
<dbReference type="GO" id="GO:0005829">
    <property type="term" value="C:cytosol"/>
    <property type="evidence" value="ECO:0007669"/>
    <property type="project" value="TreeGrafter"/>
</dbReference>
<dbReference type="Gene3D" id="3.20.20.10">
    <property type="entry name" value="Alanine racemase"/>
    <property type="match status" value="1"/>
</dbReference>
<dbReference type="InterPro" id="IPR011079">
    <property type="entry name" value="Ala_racemase_C"/>
</dbReference>
<comment type="function">
    <text evidence="4">Catalyzes the interconversion of L-alanine and D-alanine. May also act on other amino acids.</text>
</comment>
<evidence type="ECO:0000313" key="9">
    <source>
        <dbReference type="Proteomes" id="UP000580797"/>
    </source>
</evidence>
<comment type="catalytic activity">
    <reaction evidence="4">
        <text>L-alanine = D-alanine</text>
        <dbReference type="Rhea" id="RHEA:20249"/>
        <dbReference type="ChEBI" id="CHEBI:57416"/>
        <dbReference type="ChEBI" id="CHEBI:57972"/>
        <dbReference type="EC" id="5.1.1.1"/>
    </reaction>
</comment>
<dbReference type="EMBL" id="JACHDR010000001">
    <property type="protein sequence ID" value="MBB5513590.1"/>
    <property type="molecule type" value="Genomic_DNA"/>
</dbReference>
<dbReference type="Pfam" id="PF00842">
    <property type="entry name" value="Ala_racemase_C"/>
    <property type="match status" value="1"/>
</dbReference>
<evidence type="ECO:0000256" key="6">
    <source>
        <dbReference type="PIRSR" id="PIRSR600821-52"/>
    </source>
</evidence>
<evidence type="ECO:0000256" key="1">
    <source>
        <dbReference type="ARBA" id="ARBA00001933"/>
    </source>
</evidence>
<dbReference type="InterPro" id="IPR029066">
    <property type="entry name" value="PLP-binding_barrel"/>
</dbReference>
<dbReference type="RefSeq" id="WP_409366187.1">
    <property type="nucleotide sequence ID" value="NZ_BAAARH010000008.1"/>
</dbReference>
<dbReference type="CDD" id="cd00430">
    <property type="entry name" value="PLPDE_III_AR"/>
    <property type="match status" value="1"/>
</dbReference>
<feature type="active site" description="Proton acceptor; specific for L-alanine" evidence="4">
    <location>
        <position position="284"/>
    </location>
</feature>
<feature type="binding site" evidence="4 6">
    <location>
        <position position="151"/>
    </location>
    <ligand>
        <name>substrate</name>
    </ligand>
</feature>
<comment type="cofactor">
    <cofactor evidence="1 4 5">
        <name>pyridoxal 5'-phosphate</name>
        <dbReference type="ChEBI" id="CHEBI:597326"/>
    </cofactor>
</comment>
<feature type="active site" description="Proton acceptor; specific for D-alanine" evidence="4">
    <location>
        <position position="54"/>
    </location>
</feature>
<evidence type="ECO:0000313" key="8">
    <source>
        <dbReference type="EMBL" id="MBB5513590.1"/>
    </source>
</evidence>
<evidence type="ECO:0000256" key="3">
    <source>
        <dbReference type="ARBA" id="ARBA00023235"/>
    </source>
</evidence>
<dbReference type="InterPro" id="IPR009006">
    <property type="entry name" value="Ala_racemase/Decarboxylase_C"/>
</dbReference>
<dbReference type="AlphaFoldDB" id="A0A7W8X0M8"/>
<dbReference type="InterPro" id="IPR020622">
    <property type="entry name" value="Ala_racemase_pyridoxalP-BS"/>
</dbReference>
<protein>
    <recommendedName>
        <fullName evidence="4">Alanine racemase</fullName>
        <ecNumber evidence="4">5.1.1.1</ecNumber>
    </recommendedName>
</protein>
<dbReference type="Pfam" id="PF01168">
    <property type="entry name" value="Ala_racemase_N"/>
    <property type="match status" value="1"/>
</dbReference>
<keyword evidence="3 4" id="KW-0413">Isomerase</keyword>
<dbReference type="PANTHER" id="PTHR30511">
    <property type="entry name" value="ALANINE RACEMASE"/>
    <property type="match status" value="1"/>
</dbReference>
<organism evidence="8 9">
    <name type="scientific">Neomicrococcus aestuarii</name>
    <dbReference type="NCBI Taxonomy" id="556325"/>
    <lineage>
        <taxon>Bacteria</taxon>
        <taxon>Bacillati</taxon>
        <taxon>Actinomycetota</taxon>
        <taxon>Actinomycetes</taxon>
        <taxon>Micrococcales</taxon>
        <taxon>Micrococcaceae</taxon>
        <taxon>Neomicrococcus</taxon>
    </lineage>
</organism>
<accession>A0A7W8X0M8</accession>
<sequence>MSFESPQPVEAIPVTAESREGFERVAEIDLSHIRHNVKRLAELAAPAKLMAVVKADAYGHGAVPVAKAALESGAAWLGTAHVREALALREHGIDVALLAWLHTADTPFEAAIEADIDLGVSGWELPVIAEAAEKAAKTARIHLKVDTGLGRNGATMERLPSLLVEAQQLQSEGKIRVVGIFSHLAVADEPDRTETDDQIQVFREAIALTEAAGFHLEARHIANTPGTLSRPDAHFDLVRCGIGIYGLSPFADQSSEDLGLKPAMTLKARVANAKRVPAHQGVSYGLSYQTNEESILVDVPLGYADGIPRSATYAPVMINGNEFRSAGRIAMDQFMMDVGPDQDPEALIGQYAVLFGENGPHVDEWAAACNTINYEIVTRISGRVPRRYIDGAWGRTDD</sequence>
<dbReference type="InterPro" id="IPR000821">
    <property type="entry name" value="Ala_racemase"/>
</dbReference>
<dbReference type="InterPro" id="IPR001608">
    <property type="entry name" value="Ala_racemase_N"/>
</dbReference>
<dbReference type="GO" id="GO:0030170">
    <property type="term" value="F:pyridoxal phosphate binding"/>
    <property type="evidence" value="ECO:0007669"/>
    <property type="project" value="UniProtKB-UniRule"/>
</dbReference>
<proteinExistence type="inferred from homology"/>
<dbReference type="Gene3D" id="2.40.37.10">
    <property type="entry name" value="Lyase, Ornithine Decarboxylase, Chain A, domain 1"/>
    <property type="match status" value="1"/>
</dbReference>
<evidence type="ECO:0000256" key="2">
    <source>
        <dbReference type="ARBA" id="ARBA00022898"/>
    </source>
</evidence>
<name>A0A7W8X0M8_9MICC</name>
<dbReference type="UniPathway" id="UPA00042">
    <property type="reaction ID" value="UER00497"/>
</dbReference>
<dbReference type="PROSITE" id="PS00395">
    <property type="entry name" value="ALANINE_RACEMASE"/>
    <property type="match status" value="1"/>
</dbReference>
<comment type="pathway">
    <text evidence="4">Amino-acid biosynthesis; D-alanine biosynthesis; D-alanine from L-alanine: step 1/1.</text>
</comment>
<dbReference type="SUPFAM" id="SSF50621">
    <property type="entry name" value="Alanine racemase C-terminal domain-like"/>
    <property type="match status" value="1"/>
</dbReference>
<reference evidence="8 9" key="1">
    <citation type="submission" date="2020-08" db="EMBL/GenBank/DDBJ databases">
        <title>Sequencing the genomes of 1000 actinobacteria strains.</title>
        <authorList>
            <person name="Klenk H.-P."/>
        </authorList>
    </citation>
    <scope>NUCLEOTIDE SEQUENCE [LARGE SCALE GENOMIC DNA]</scope>
    <source>
        <strain evidence="8 9">DSM 105783</strain>
    </source>
</reference>
<gene>
    <name evidence="8" type="ORF">HD598_002277</name>
</gene>
<dbReference type="SMART" id="SM01005">
    <property type="entry name" value="Ala_racemase_C"/>
    <property type="match status" value="1"/>
</dbReference>
<dbReference type="GO" id="GO:0030632">
    <property type="term" value="P:D-alanine biosynthetic process"/>
    <property type="evidence" value="ECO:0007669"/>
    <property type="project" value="UniProtKB-UniRule"/>
</dbReference>
<dbReference type="GO" id="GO:0008784">
    <property type="term" value="F:alanine racemase activity"/>
    <property type="evidence" value="ECO:0007669"/>
    <property type="project" value="UniProtKB-UniRule"/>
</dbReference>
<dbReference type="FunFam" id="3.20.20.10:FF:000002">
    <property type="entry name" value="Alanine racemase"/>
    <property type="match status" value="1"/>
</dbReference>
<dbReference type="NCBIfam" id="TIGR00492">
    <property type="entry name" value="alr"/>
    <property type="match status" value="1"/>
</dbReference>
<evidence type="ECO:0000256" key="5">
    <source>
        <dbReference type="PIRSR" id="PIRSR600821-50"/>
    </source>
</evidence>
<dbReference type="Proteomes" id="UP000580797">
    <property type="component" value="Unassembled WGS sequence"/>
</dbReference>
<dbReference type="HAMAP" id="MF_01201">
    <property type="entry name" value="Ala_racemase"/>
    <property type="match status" value="1"/>
</dbReference>
<dbReference type="SUPFAM" id="SSF51419">
    <property type="entry name" value="PLP-binding barrel"/>
    <property type="match status" value="1"/>
</dbReference>
<keyword evidence="2 4" id="KW-0663">Pyridoxal phosphate</keyword>
<evidence type="ECO:0000259" key="7">
    <source>
        <dbReference type="SMART" id="SM01005"/>
    </source>
</evidence>
<feature type="binding site" evidence="4 6">
    <location>
        <position position="331"/>
    </location>
    <ligand>
        <name>substrate</name>
    </ligand>
</feature>
<dbReference type="EC" id="5.1.1.1" evidence="4"/>